<sequence>MGILSLLLWTPALGSLLLAGLPGDKPHWVRTAAQGVAAVTLLLSLWLLGHYDPHNAALQLTEYVAVNPTSGSAYSLGVDGLSMPLLVLCTLLTSVALLASASVDNQAKAYHLCLLLLEFGMLGVLLAQDWVLFYIFWEVTLFPLFFLISRWGGKRRHTASLSFVFYTLTGSVFLLLSFLALSQYHLAANGSLMTALGHSAKAMPVQQQIWVLLGFLLGFGIKVPIFPAHGWLPSAYIQAPVAVSILIAGVLLKMAAYGLLRVLPILPDAARILQPLLVLLALIGMLYGSLLAWRQSHLKAMTAYASISQMGMVLLGISGLNQAGADSALLQMVTHSLTVAALLLLGEQLYQRTHNRHSQDYGNLVQAMPRWSALMAFSLFAAMGIPGTLGFVAEVQTLTAFYQQAGWLWLAVALSLLITAAYLIRTLSLLFISTQPDRATWADLRPAEQLAAGVLVATLLALGLQPNGLLDLSASTTAHWQQAFREP</sequence>
<dbReference type="RefSeq" id="WP_088619806.1">
    <property type="nucleotide sequence ID" value="NZ_CP022129.1"/>
</dbReference>
<dbReference type="GO" id="GO:0003954">
    <property type="term" value="F:NADH dehydrogenase activity"/>
    <property type="evidence" value="ECO:0007669"/>
    <property type="project" value="TreeGrafter"/>
</dbReference>
<dbReference type="PANTHER" id="PTHR43507">
    <property type="entry name" value="NADH-UBIQUINONE OXIDOREDUCTASE CHAIN 4"/>
    <property type="match status" value="1"/>
</dbReference>
<evidence type="ECO:0000256" key="10">
    <source>
        <dbReference type="SAM" id="Phobius"/>
    </source>
</evidence>
<feature type="domain" description="NADH:quinone oxidoreductase/Mrp antiporter transmembrane" evidence="11">
    <location>
        <begin position="127"/>
        <end position="415"/>
    </location>
</feature>
<comment type="similarity">
    <text evidence="2">Belongs to the complex I subunit 4 family.</text>
</comment>
<dbReference type="InterPro" id="IPR010227">
    <property type="entry name" value="NADH_Q_OxRdtase_chainM/4"/>
</dbReference>
<evidence type="ECO:0000256" key="4">
    <source>
        <dbReference type="ARBA" id="ARBA00022692"/>
    </source>
</evidence>
<evidence type="ECO:0000256" key="5">
    <source>
        <dbReference type="ARBA" id="ARBA00022989"/>
    </source>
</evidence>
<evidence type="ECO:0000313" key="13">
    <source>
        <dbReference type="Proteomes" id="UP000197019"/>
    </source>
</evidence>
<dbReference type="GO" id="GO:0042773">
    <property type="term" value="P:ATP synthesis coupled electron transport"/>
    <property type="evidence" value="ECO:0007669"/>
    <property type="project" value="InterPro"/>
</dbReference>
<feature type="transmembrane region" description="Helical" evidence="10">
    <location>
        <begin position="133"/>
        <end position="151"/>
    </location>
</feature>
<dbReference type="Proteomes" id="UP000197019">
    <property type="component" value="Chromosome"/>
</dbReference>
<feature type="transmembrane region" description="Helical" evidence="10">
    <location>
        <begin position="83"/>
        <end position="102"/>
    </location>
</feature>
<feature type="transmembrane region" description="Helical" evidence="10">
    <location>
        <begin position="300"/>
        <end position="320"/>
    </location>
</feature>
<dbReference type="GO" id="GO:0008137">
    <property type="term" value="F:NADH dehydrogenase (ubiquinone) activity"/>
    <property type="evidence" value="ECO:0007669"/>
    <property type="project" value="InterPro"/>
</dbReference>
<dbReference type="KEGG" id="mpsy:CEK71_13115"/>
<evidence type="ECO:0000256" key="3">
    <source>
        <dbReference type="ARBA" id="ARBA00019906"/>
    </source>
</evidence>
<feature type="transmembrane region" description="Helical" evidence="10">
    <location>
        <begin position="405"/>
        <end position="424"/>
    </location>
</feature>
<dbReference type="Pfam" id="PF00361">
    <property type="entry name" value="Proton_antipo_M"/>
    <property type="match status" value="1"/>
</dbReference>
<keyword evidence="6 10" id="KW-0472">Membrane</keyword>
<dbReference type="OrthoDB" id="9768329at2"/>
<dbReference type="PANTHER" id="PTHR43507:SF1">
    <property type="entry name" value="NADH-UBIQUINONE OXIDOREDUCTASE CHAIN 4"/>
    <property type="match status" value="1"/>
</dbReference>
<feature type="transmembrane region" description="Helical" evidence="10">
    <location>
        <begin position="109"/>
        <end position="127"/>
    </location>
</feature>
<feature type="transmembrane region" description="Helical" evidence="10">
    <location>
        <begin position="332"/>
        <end position="350"/>
    </location>
</feature>
<dbReference type="GO" id="GO:0016020">
    <property type="term" value="C:membrane"/>
    <property type="evidence" value="ECO:0007669"/>
    <property type="project" value="UniProtKB-SubCell"/>
</dbReference>
<feature type="transmembrane region" description="Helical" evidence="10">
    <location>
        <begin position="272"/>
        <end position="293"/>
    </location>
</feature>
<evidence type="ECO:0000259" key="11">
    <source>
        <dbReference type="Pfam" id="PF00361"/>
    </source>
</evidence>
<dbReference type="InterPro" id="IPR003918">
    <property type="entry name" value="NADH_UbQ_OxRdtase"/>
</dbReference>
<name>A0A1Z4C061_9GAMM</name>
<accession>A0A1Z4C061</accession>
<keyword evidence="4 9" id="KW-0812">Transmembrane</keyword>
<dbReference type="AlphaFoldDB" id="A0A1Z4C061"/>
<reference evidence="12 13" key="1">
    <citation type="submission" date="2017-06" db="EMBL/GenBank/DDBJ databases">
        <title>Genome Sequencing of the methanotroph Methylovulum psychrotolerants str. HV10-M2 isolated from a high-altitude environment.</title>
        <authorList>
            <person name="Mateos-Rivera A."/>
        </authorList>
    </citation>
    <scope>NUCLEOTIDE SEQUENCE [LARGE SCALE GENOMIC DNA]</scope>
    <source>
        <strain evidence="12 13">HV10_M2</strain>
    </source>
</reference>
<keyword evidence="5 10" id="KW-1133">Transmembrane helix</keyword>
<evidence type="ECO:0000256" key="8">
    <source>
        <dbReference type="ARBA" id="ARBA00032798"/>
    </source>
</evidence>
<gene>
    <name evidence="12" type="ORF">CEK71_13115</name>
</gene>
<evidence type="ECO:0000256" key="7">
    <source>
        <dbReference type="ARBA" id="ARBA00031584"/>
    </source>
</evidence>
<dbReference type="GO" id="GO:0015990">
    <property type="term" value="P:electron transport coupled proton transport"/>
    <property type="evidence" value="ECO:0007669"/>
    <property type="project" value="TreeGrafter"/>
</dbReference>
<feature type="transmembrane region" description="Helical" evidence="10">
    <location>
        <begin position="29"/>
        <end position="48"/>
    </location>
</feature>
<dbReference type="EMBL" id="CP022129">
    <property type="protein sequence ID" value="ASF46934.1"/>
    <property type="molecule type" value="Genomic_DNA"/>
</dbReference>
<evidence type="ECO:0000256" key="1">
    <source>
        <dbReference type="ARBA" id="ARBA00004127"/>
    </source>
</evidence>
<evidence type="ECO:0000313" key="12">
    <source>
        <dbReference type="EMBL" id="ASF46934.1"/>
    </source>
</evidence>
<dbReference type="GO" id="GO:0048039">
    <property type="term" value="F:ubiquinone binding"/>
    <property type="evidence" value="ECO:0007669"/>
    <property type="project" value="TreeGrafter"/>
</dbReference>
<feature type="transmembrane region" description="Helical" evidence="10">
    <location>
        <begin position="163"/>
        <end position="187"/>
    </location>
</feature>
<feature type="transmembrane region" description="Helical" evidence="10">
    <location>
        <begin position="237"/>
        <end position="260"/>
    </location>
</feature>
<organism evidence="12 13">
    <name type="scientific">Methylovulum psychrotolerans</name>
    <dbReference type="NCBI Taxonomy" id="1704499"/>
    <lineage>
        <taxon>Bacteria</taxon>
        <taxon>Pseudomonadati</taxon>
        <taxon>Pseudomonadota</taxon>
        <taxon>Gammaproteobacteria</taxon>
        <taxon>Methylococcales</taxon>
        <taxon>Methylococcaceae</taxon>
        <taxon>Methylovulum</taxon>
    </lineage>
</organism>
<proteinExistence type="inferred from homology"/>
<dbReference type="PRINTS" id="PR01437">
    <property type="entry name" value="NUOXDRDTASE4"/>
</dbReference>
<feature type="transmembrane region" description="Helical" evidence="10">
    <location>
        <begin position="371"/>
        <end position="393"/>
    </location>
</feature>
<keyword evidence="13" id="KW-1185">Reference proteome</keyword>
<dbReference type="InterPro" id="IPR001750">
    <property type="entry name" value="ND/Mrp_TM"/>
</dbReference>
<feature type="transmembrane region" description="Helical" evidence="10">
    <location>
        <begin position="207"/>
        <end position="225"/>
    </location>
</feature>
<dbReference type="GO" id="GO:0012505">
    <property type="term" value="C:endomembrane system"/>
    <property type="evidence" value="ECO:0007669"/>
    <property type="project" value="UniProtKB-SubCell"/>
</dbReference>
<comment type="subcellular location">
    <subcellularLocation>
        <location evidence="1">Endomembrane system</location>
        <topology evidence="1">Multi-pass membrane protein</topology>
    </subcellularLocation>
    <subcellularLocation>
        <location evidence="9">Membrane</location>
        <topology evidence="9">Multi-pass membrane protein</topology>
    </subcellularLocation>
</comment>
<evidence type="ECO:0000256" key="9">
    <source>
        <dbReference type="RuleBase" id="RU000320"/>
    </source>
</evidence>
<evidence type="ECO:0000256" key="2">
    <source>
        <dbReference type="ARBA" id="ARBA00009025"/>
    </source>
</evidence>
<dbReference type="NCBIfam" id="TIGR01972">
    <property type="entry name" value="NDH_I_M"/>
    <property type="match status" value="1"/>
</dbReference>
<protein>
    <recommendedName>
        <fullName evidence="3">NADH-quinone oxidoreductase subunit M</fullName>
    </recommendedName>
    <alternativeName>
        <fullName evidence="7">NADH dehydrogenase I subunit M</fullName>
    </alternativeName>
    <alternativeName>
        <fullName evidence="8">NDH-1 subunit M</fullName>
    </alternativeName>
</protein>
<evidence type="ECO:0000256" key="6">
    <source>
        <dbReference type="ARBA" id="ARBA00023136"/>
    </source>
</evidence>